<feature type="domain" description="Ribosomal protein eL8/eL30/eS12/Gadd45" evidence="1">
    <location>
        <begin position="9"/>
        <end position="90"/>
    </location>
</feature>
<evidence type="ECO:0000313" key="3">
    <source>
        <dbReference type="Proteomes" id="UP000051697"/>
    </source>
</evidence>
<dbReference type="KEGG" id="lol:LACOL_1062"/>
<organism evidence="2 3">
    <name type="scientific">Paucilactobacillus oligofermentans DSM 15707 = LMG 22743</name>
    <dbReference type="NCBI Taxonomy" id="1423778"/>
    <lineage>
        <taxon>Bacteria</taxon>
        <taxon>Bacillati</taxon>
        <taxon>Bacillota</taxon>
        <taxon>Bacilli</taxon>
        <taxon>Lactobacillales</taxon>
        <taxon>Lactobacillaceae</taxon>
        <taxon>Paucilactobacillus</taxon>
    </lineage>
</organism>
<evidence type="ECO:0000259" key="1">
    <source>
        <dbReference type="Pfam" id="PF01248"/>
    </source>
</evidence>
<gene>
    <name evidence="2" type="ORF">FC70_GL001518</name>
</gene>
<dbReference type="AlphaFoldDB" id="A0A0R1RCN4"/>
<dbReference type="RefSeq" id="WP_057890444.1">
    <property type="nucleotide sequence ID" value="NZ_AZFE01000032.1"/>
</dbReference>
<dbReference type="InterPro" id="IPR029064">
    <property type="entry name" value="Ribosomal_eL30-like_sf"/>
</dbReference>
<dbReference type="EMBL" id="AZFE01000032">
    <property type="protein sequence ID" value="KRL54719.1"/>
    <property type="molecule type" value="Genomic_DNA"/>
</dbReference>
<keyword evidence="3" id="KW-1185">Reference proteome</keyword>
<proteinExistence type="predicted"/>
<dbReference type="Pfam" id="PF01248">
    <property type="entry name" value="Ribosomal_L7Ae"/>
    <property type="match status" value="1"/>
</dbReference>
<dbReference type="Proteomes" id="UP000051697">
    <property type="component" value="Unassembled WGS sequence"/>
</dbReference>
<comment type="caution">
    <text evidence="2">The sequence shown here is derived from an EMBL/GenBank/DDBJ whole genome shotgun (WGS) entry which is preliminary data.</text>
</comment>
<name>A0A0R1RCN4_9LACO</name>
<dbReference type="Gene3D" id="3.30.1330.30">
    <property type="match status" value="1"/>
</dbReference>
<dbReference type="SUPFAM" id="SSF55315">
    <property type="entry name" value="L30e-like"/>
    <property type="match status" value="1"/>
</dbReference>
<dbReference type="PATRIC" id="fig|1423778.4.peg.1554"/>
<dbReference type="OrthoDB" id="9794863at2"/>
<sequence length="101" mass="11373">MNNEQKALNLLGLTRRAGELISSEDIVLRAVKSRKVAFVFIAKDAGASTSKKFQDKCNFYKISYDLSFTKEQLNQATGQLRTVYGVTQNGFAKKFKELLTM</sequence>
<dbReference type="InterPro" id="IPR004038">
    <property type="entry name" value="Ribosomal_eL8/eL30/eS12/Gad45"/>
</dbReference>
<reference evidence="2 3" key="1">
    <citation type="journal article" date="2015" name="Genome Announc.">
        <title>Expanding the biotechnology potential of lactobacilli through comparative genomics of 213 strains and associated genera.</title>
        <authorList>
            <person name="Sun Z."/>
            <person name="Harris H.M."/>
            <person name="McCann A."/>
            <person name="Guo C."/>
            <person name="Argimon S."/>
            <person name="Zhang W."/>
            <person name="Yang X."/>
            <person name="Jeffery I.B."/>
            <person name="Cooney J.C."/>
            <person name="Kagawa T.F."/>
            <person name="Liu W."/>
            <person name="Song Y."/>
            <person name="Salvetti E."/>
            <person name="Wrobel A."/>
            <person name="Rasinkangas P."/>
            <person name="Parkhill J."/>
            <person name="Rea M.C."/>
            <person name="O'Sullivan O."/>
            <person name="Ritari J."/>
            <person name="Douillard F.P."/>
            <person name="Paul Ross R."/>
            <person name="Yang R."/>
            <person name="Briner A.E."/>
            <person name="Felis G.E."/>
            <person name="de Vos W.M."/>
            <person name="Barrangou R."/>
            <person name="Klaenhammer T.R."/>
            <person name="Caufield P.W."/>
            <person name="Cui Y."/>
            <person name="Zhang H."/>
            <person name="O'Toole P.W."/>
        </authorList>
    </citation>
    <scope>NUCLEOTIDE SEQUENCE [LARGE SCALE GENOMIC DNA]</scope>
    <source>
        <strain evidence="2 3">DSM 15707</strain>
    </source>
</reference>
<evidence type="ECO:0000313" key="2">
    <source>
        <dbReference type="EMBL" id="KRL54719.1"/>
    </source>
</evidence>
<dbReference type="STRING" id="1423778.FC70_GL001518"/>
<protein>
    <recommendedName>
        <fullName evidence="1">Ribosomal protein eL8/eL30/eS12/Gadd45 domain-containing protein</fullName>
    </recommendedName>
</protein>
<accession>A0A0R1RCN4</accession>